<organism evidence="13 14">
    <name type="scientific">Pseudoxanthomonas broegbernensis</name>
    <dbReference type="NCBI Taxonomy" id="83619"/>
    <lineage>
        <taxon>Bacteria</taxon>
        <taxon>Pseudomonadati</taxon>
        <taxon>Pseudomonadota</taxon>
        <taxon>Gammaproteobacteria</taxon>
        <taxon>Lysobacterales</taxon>
        <taxon>Lysobacteraceae</taxon>
        <taxon>Pseudoxanthomonas</taxon>
    </lineage>
</organism>
<sequence>MRGEESVPMSATTPRLGLLAAACMLAISGMPAAAQAQQQEVSPGAEQPTQLETVAVTGSRIRRVDAETANPVFTMDRQTIEKSGYMTVGELLQQLPNIAGAGMTTADNSYGGTGASTVSLRGLGSERTLILLNGVRYYAGDVNALPANMIQRIEVLKDGASVVYGSDAIAGVVNVITRQDVDGVEVSAYYGASDKGDAQTQSYQLTFGKTFDRGTFVGGLNYGKQKAMWRTDRDWSEVSQSLSYGKPVFAGSSTIPNGRFAVPRAAAAALDPSLDCGNAGNTASTVYLTRRDGAAGASAADFRCYIASGEGNDTYEYAGETQLSTPQDRYSLFLNGSYDLSPSVTFFADGFYTHTRSDSTLASDPLLAGNYGVVASGAGIYNPFGTDISNFSIRLVDLGPRVRTYDRDDVQVTTGLRGRLGRFDWDTAFTYAKQQQRITKTGSIYLPALQNAIGTSFLDADGVARCGAPGAAIANCTPLNVFGPLTREQLQAFSPTLINLYDGEQTDFLANITGDLFDLPAGPVGAAFGYEYRRQKSDFQPDYLLANKMVDATPEAPSRGSYDVNEVYAEFSAPLLADKPFAQALNLTAGVRYSDYSSFGDTTNSKLGLEWRPYADLLVRASYADIFRAPTIDDLYGGQTGDTPTVNDPCSGAAAGVGACSGVPAGFIGEKQPPATNGSNPSLQPETGRATNVGFVYNPSFYTPLTVSLDFWQYRIEDAIVAPGAQTILDLCYRAGLPSYCSLVTRGAQGNIVNIDNTLANVGAIETRGVDLGLHWTLGQTRFGHFQLSFDGTYLDSYDYTAVSDQPGTRVGYAGKWKGSDSGGLGNFARNRARTTLNWSQGDFSAALVHRYVSHVYVDNLDTASGAHCDGSRSVVDTPQGGVVCKYKVPAYNYVDLSGAWHYAPWNATFSLGVNNLFDKEMDSFAVDYSTYDVIGRFVYARMSFAFE</sequence>
<evidence type="ECO:0000259" key="11">
    <source>
        <dbReference type="Pfam" id="PF00593"/>
    </source>
</evidence>
<dbReference type="GO" id="GO:0009279">
    <property type="term" value="C:cell outer membrane"/>
    <property type="evidence" value="ECO:0007669"/>
    <property type="project" value="UniProtKB-SubCell"/>
</dbReference>
<feature type="domain" description="TonB-dependent receptor plug" evidence="12">
    <location>
        <begin position="67"/>
        <end position="172"/>
    </location>
</feature>
<dbReference type="EMBL" id="MWIP01000001">
    <property type="protein sequence ID" value="KAF1688119.1"/>
    <property type="molecule type" value="Genomic_DNA"/>
</dbReference>
<dbReference type="Pfam" id="PF00593">
    <property type="entry name" value="TonB_dep_Rec_b-barrel"/>
    <property type="match status" value="1"/>
</dbReference>
<name>A0A7V8GQB4_9GAMM</name>
<dbReference type="Pfam" id="PF07715">
    <property type="entry name" value="Plug"/>
    <property type="match status" value="1"/>
</dbReference>
<keyword evidence="3 8" id="KW-1134">Transmembrane beta strand</keyword>
<evidence type="ECO:0000256" key="5">
    <source>
        <dbReference type="ARBA" id="ARBA00023077"/>
    </source>
</evidence>
<accession>A0A7V8GQB4</accession>
<dbReference type="SUPFAM" id="SSF56935">
    <property type="entry name" value="Porins"/>
    <property type="match status" value="1"/>
</dbReference>
<dbReference type="PROSITE" id="PS52016">
    <property type="entry name" value="TONB_DEPENDENT_REC_3"/>
    <property type="match status" value="1"/>
</dbReference>
<evidence type="ECO:0000256" key="2">
    <source>
        <dbReference type="ARBA" id="ARBA00022448"/>
    </source>
</evidence>
<keyword evidence="10" id="KW-0732">Signal</keyword>
<protein>
    <recommendedName>
        <fullName evidence="15">TonB-dependent receptor</fullName>
    </recommendedName>
</protein>
<evidence type="ECO:0000259" key="12">
    <source>
        <dbReference type="Pfam" id="PF07715"/>
    </source>
</evidence>
<comment type="caution">
    <text evidence="13">The sequence shown here is derived from an EMBL/GenBank/DDBJ whole genome shotgun (WGS) entry which is preliminary data.</text>
</comment>
<evidence type="ECO:0000313" key="14">
    <source>
        <dbReference type="Proteomes" id="UP000462066"/>
    </source>
</evidence>
<proteinExistence type="inferred from homology"/>
<dbReference type="PANTHER" id="PTHR47234">
    <property type="match status" value="1"/>
</dbReference>
<dbReference type="AlphaFoldDB" id="A0A7V8GQB4"/>
<dbReference type="CDD" id="cd01347">
    <property type="entry name" value="ligand_gated_channel"/>
    <property type="match status" value="1"/>
</dbReference>
<feature type="chain" id="PRO_5031277564" description="TonB-dependent receptor" evidence="10">
    <location>
        <begin position="37"/>
        <end position="948"/>
    </location>
</feature>
<evidence type="ECO:0000256" key="8">
    <source>
        <dbReference type="PROSITE-ProRule" id="PRU01360"/>
    </source>
</evidence>
<evidence type="ECO:0000313" key="13">
    <source>
        <dbReference type="EMBL" id="KAF1688119.1"/>
    </source>
</evidence>
<dbReference type="Gene3D" id="2.170.130.10">
    <property type="entry name" value="TonB-dependent receptor, plug domain"/>
    <property type="match status" value="1"/>
</dbReference>
<keyword evidence="14" id="KW-1185">Reference proteome</keyword>
<evidence type="ECO:0000256" key="3">
    <source>
        <dbReference type="ARBA" id="ARBA00022452"/>
    </source>
</evidence>
<keyword evidence="6 8" id="KW-0472">Membrane</keyword>
<evidence type="ECO:0008006" key="15">
    <source>
        <dbReference type="Google" id="ProtNLM"/>
    </source>
</evidence>
<dbReference type="PANTHER" id="PTHR47234:SF2">
    <property type="entry name" value="TONB-DEPENDENT RECEPTOR"/>
    <property type="match status" value="1"/>
</dbReference>
<comment type="similarity">
    <text evidence="8 9">Belongs to the TonB-dependent receptor family.</text>
</comment>
<feature type="domain" description="TonB-dependent receptor-like beta-barrel" evidence="11">
    <location>
        <begin position="368"/>
        <end position="917"/>
    </location>
</feature>
<dbReference type="InterPro" id="IPR039426">
    <property type="entry name" value="TonB-dep_rcpt-like"/>
</dbReference>
<dbReference type="Gene3D" id="2.40.170.20">
    <property type="entry name" value="TonB-dependent receptor, beta-barrel domain"/>
    <property type="match status" value="1"/>
</dbReference>
<evidence type="ECO:0000256" key="6">
    <source>
        <dbReference type="ARBA" id="ARBA00023136"/>
    </source>
</evidence>
<comment type="subcellular location">
    <subcellularLocation>
        <location evidence="1 8">Cell outer membrane</location>
        <topology evidence="1 8">Multi-pass membrane protein</topology>
    </subcellularLocation>
</comment>
<dbReference type="InterPro" id="IPR012910">
    <property type="entry name" value="Plug_dom"/>
</dbReference>
<evidence type="ECO:0000256" key="7">
    <source>
        <dbReference type="ARBA" id="ARBA00023237"/>
    </source>
</evidence>
<feature type="signal peptide" evidence="10">
    <location>
        <begin position="1"/>
        <end position="36"/>
    </location>
</feature>
<keyword evidence="2 8" id="KW-0813">Transport</keyword>
<evidence type="ECO:0000256" key="1">
    <source>
        <dbReference type="ARBA" id="ARBA00004571"/>
    </source>
</evidence>
<keyword evidence="4 8" id="KW-0812">Transmembrane</keyword>
<evidence type="ECO:0000256" key="9">
    <source>
        <dbReference type="RuleBase" id="RU003357"/>
    </source>
</evidence>
<dbReference type="InterPro" id="IPR000531">
    <property type="entry name" value="Beta-barrel_TonB"/>
</dbReference>
<keyword evidence="5 9" id="KW-0798">TonB box</keyword>
<dbReference type="InterPro" id="IPR036942">
    <property type="entry name" value="Beta-barrel_TonB_sf"/>
</dbReference>
<dbReference type="InterPro" id="IPR037066">
    <property type="entry name" value="Plug_dom_sf"/>
</dbReference>
<keyword evidence="7 8" id="KW-0998">Cell outer membrane</keyword>
<gene>
    <name evidence="13" type="ORF">B1992_01495</name>
</gene>
<evidence type="ECO:0000256" key="10">
    <source>
        <dbReference type="SAM" id="SignalP"/>
    </source>
</evidence>
<evidence type="ECO:0000256" key="4">
    <source>
        <dbReference type="ARBA" id="ARBA00022692"/>
    </source>
</evidence>
<reference evidence="13 14" key="1">
    <citation type="submission" date="2017-10" db="EMBL/GenBank/DDBJ databases">
        <title>Whole genome sequencing of Pseudoxanthomonas broegbernensis DSM 12573(T).</title>
        <authorList>
            <person name="Kumar S."/>
            <person name="Bansal K."/>
            <person name="Kaur A."/>
            <person name="Patil P."/>
            <person name="Sharma S."/>
            <person name="Patil P.B."/>
        </authorList>
    </citation>
    <scope>NUCLEOTIDE SEQUENCE [LARGE SCALE GENOMIC DNA]</scope>
    <source>
        <strain evidence="13 14">DSM 12573</strain>
    </source>
</reference>
<dbReference type="Proteomes" id="UP000462066">
    <property type="component" value="Unassembled WGS sequence"/>
</dbReference>